<comment type="caution">
    <text evidence="2">The sequence shown here is derived from an EMBL/GenBank/DDBJ whole genome shotgun (WGS) entry which is preliminary data.</text>
</comment>
<accession>A0A7Y6A3P3</accession>
<proteinExistence type="predicted"/>
<dbReference type="GO" id="GO:0016787">
    <property type="term" value="F:hydrolase activity"/>
    <property type="evidence" value="ECO:0007669"/>
    <property type="project" value="UniProtKB-KW"/>
</dbReference>
<dbReference type="Proteomes" id="UP000565724">
    <property type="component" value="Unassembled WGS sequence"/>
</dbReference>
<dbReference type="Pfam" id="PF12697">
    <property type="entry name" value="Abhydrolase_6"/>
    <property type="match status" value="1"/>
</dbReference>
<gene>
    <name evidence="2" type="ORF">HP550_18115</name>
</gene>
<protein>
    <submittedName>
        <fullName evidence="2">Alpha/beta hydrolase</fullName>
    </submittedName>
</protein>
<dbReference type="Gene3D" id="3.40.50.1820">
    <property type="entry name" value="alpha/beta hydrolase"/>
    <property type="match status" value="1"/>
</dbReference>
<reference evidence="2 3" key="1">
    <citation type="submission" date="2020-05" db="EMBL/GenBank/DDBJ databases">
        <title>Genome Sequencing of Type Strains.</title>
        <authorList>
            <person name="Lemaire J.F."/>
            <person name="Inderbitzin P."/>
            <person name="Gregorio O.A."/>
            <person name="Collins S.B."/>
            <person name="Wespe N."/>
            <person name="Knight-Connoni V."/>
        </authorList>
    </citation>
    <scope>NUCLEOTIDE SEQUENCE [LARGE SCALE GENOMIC DNA]</scope>
    <source>
        <strain evidence="2 3">ATCC 25174</strain>
    </source>
</reference>
<dbReference type="EMBL" id="JABMCI010000070">
    <property type="protein sequence ID" value="NUU19168.1"/>
    <property type="molecule type" value="Genomic_DNA"/>
</dbReference>
<dbReference type="InterPro" id="IPR000073">
    <property type="entry name" value="AB_hydrolase_1"/>
</dbReference>
<organism evidence="2 3">
    <name type="scientific">Cellulomonas humilata</name>
    <dbReference type="NCBI Taxonomy" id="144055"/>
    <lineage>
        <taxon>Bacteria</taxon>
        <taxon>Bacillati</taxon>
        <taxon>Actinomycetota</taxon>
        <taxon>Actinomycetes</taxon>
        <taxon>Micrococcales</taxon>
        <taxon>Cellulomonadaceae</taxon>
        <taxon>Cellulomonas</taxon>
    </lineage>
</organism>
<dbReference type="SUPFAM" id="SSF53474">
    <property type="entry name" value="alpha/beta-Hydrolases"/>
    <property type="match status" value="1"/>
</dbReference>
<evidence type="ECO:0000259" key="1">
    <source>
        <dbReference type="Pfam" id="PF12697"/>
    </source>
</evidence>
<dbReference type="RefSeq" id="WP_175349076.1">
    <property type="nucleotide sequence ID" value="NZ_JABMCI010000070.1"/>
</dbReference>
<evidence type="ECO:0000313" key="3">
    <source>
        <dbReference type="Proteomes" id="UP000565724"/>
    </source>
</evidence>
<keyword evidence="2" id="KW-0378">Hydrolase</keyword>
<dbReference type="AlphaFoldDB" id="A0A7Y6A3P3"/>
<dbReference type="InterPro" id="IPR029058">
    <property type="entry name" value="AB_hydrolase_fold"/>
</dbReference>
<keyword evidence="3" id="KW-1185">Reference proteome</keyword>
<name>A0A7Y6A3P3_9CELL</name>
<feature type="domain" description="AB hydrolase-1" evidence="1">
    <location>
        <begin position="28"/>
        <end position="263"/>
    </location>
</feature>
<evidence type="ECO:0000313" key="2">
    <source>
        <dbReference type="EMBL" id="NUU19168.1"/>
    </source>
</evidence>
<sequence>MTTLTTATTLDVPGARLHYELRGTGPLIVLVGAPMDATSFAPLADLLATDHTVLTTDPRGINRSPVDHPDQDSTPVDRAADLAALIRHVDAGPATVLGSSGGAVSLLALVERNPELVRTAVVHEPPLEELLPDHADLYEETERMIATYLTGDTRSAWQQFMVIGNLQMPDELFEMFFGSPREGQAAADEHFQFVHMIRHTVRFRPNIDALTAAPTRLVIGIGEESTGQLCDRTSRALADLLGLEPTLFPGDHIGFAEQPDAFAVRLREILGA</sequence>